<proteinExistence type="predicted"/>
<dbReference type="AlphaFoldDB" id="A0A0B7BL51"/>
<evidence type="ECO:0000313" key="1">
    <source>
        <dbReference type="EMBL" id="CEK93076.1"/>
    </source>
</evidence>
<feature type="non-terminal residue" evidence="1">
    <location>
        <position position="1"/>
    </location>
</feature>
<gene>
    <name evidence="1" type="primary">ORF191887</name>
</gene>
<name>A0A0B7BL51_9EUPU</name>
<accession>A0A0B7BL51</accession>
<dbReference type="EMBL" id="HACG01046211">
    <property type="protein sequence ID" value="CEK93076.1"/>
    <property type="molecule type" value="Transcribed_RNA"/>
</dbReference>
<protein>
    <submittedName>
        <fullName evidence="1">Uncharacterized protein</fullName>
    </submittedName>
</protein>
<reference evidence="1" key="1">
    <citation type="submission" date="2014-12" db="EMBL/GenBank/DDBJ databases">
        <title>Insight into the proteome of Arion vulgaris.</title>
        <authorList>
            <person name="Aradska J."/>
            <person name="Bulat T."/>
            <person name="Smidak R."/>
            <person name="Sarate P."/>
            <person name="Gangsoo J."/>
            <person name="Sialana F."/>
            <person name="Bilban M."/>
            <person name="Lubec G."/>
        </authorList>
    </citation>
    <scope>NUCLEOTIDE SEQUENCE</scope>
    <source>
        <tissue evidence="1">Skin</tissue>
    </source>
</reference>
<sequence>AHPCIVHMRARSSLVPAPPSSTVLTVLTFIMPLGCLDMGLNSGLRVSPCVGPQATHPRPK</sequence>
<organism evidence="1">
    <name type="scientific">Arion vulgaris</name>
    <dbReference type="NCBI Taxonomy" id="1028688"/>
    <lineage>
        <taxon>Eukaryota</taxon>
        <taxon>Metazoa</taxon>
        <taxon>Spiralia</taxon>
        <taxon>Lophotrochozoa</taxon>
        <taxon>Mollusca</taxon>
        <taxon>Gastropoda</taxon>
        <taxon>Heterobranchia</taxon>
        <taxon>Euthyneura</taxon>
        <taxon>Panpulmonata</taxon>
        <taxon>Eupulmonata</taxon>
        <taxon>Stylommatophora</taxon>
        <taxon>Helicina</taxon>
        <taxon>Arionoidea</taxon>
        <taxon>Arionidae</taxon>
        <taxon>Arion</taxon>
    </lineage>
</organism>